<dbReference type="GO" id="GO:0006886">
    <property type="term" value="P:intracellular protein transport"/>
    <property type="evidence" value="ECO:0007669"/>
    <property type="project" value="TreeGrafter"/>
</dbReference>
<dbReference type="Proteomes" id="UP000770717">
    <property type="component" value="Unassembled WGS sequence"/>
</dbReference>
<protein>
    <recommendedName>
        <fullName evidence="5">Sorting nexin-31</fullName>
    </recommendedName>
</protein>
<dbReference type="FunFam" id="1.20.80.60:FF:000001">
    <property type="entry name" value="Sorting nexin-17 isoform1"/>
    <property type="match status" value="1"/>
</dbReference>
<accession>A0A8J6F242</accession>
<dbReference type="InterPro" id="IPR040842">
    <property type="entry name" value="SNX17/31_FERM"/>
</dbReference>
<dbReference type="Pfam" id="PF21273">
    <property type="entry name" value="SNX17-27-31_F1_FERM"/>
    <property type="match status" value="1"/>
</dbReference>
<sequence length="360" mass="42067">MHISIPVTEELADTLGGRYVLYSVYLEGFILFKVRYRDLHFWDEQMHDIFGNELPAFPPKHYLAMTKSMAEDRRLMLEQYLQEVVTNPVLSRSDILFKCFKKLQLETFRIPSIKVILKVYLPDGRLVKVDSETSDTAERVLEAALYKLNLSRELMEHFSLFITHKDTNAVFSVMKRVAPFEIPFITIWNIKNDSFQIDIRKWYMTPSTDAILMGCTAAVDLLYAQAVQELEMNWCKPTEQQTTALKHLIKTDNKGKFLELMQQVEHYNYQRLDPCSSDYLDGTTMVTVSVGNDELYCSFQTSDNKSEIIRLHISKVTRWHVMHYAFLLSTWLKKMLSEQPVTKESLEILDNKTSANTRKR</sequence>
<keyword evidence="2" id="KW-0813">Transport</keyword>
<comment type="similarity">
    <text evidence="1">Belongs to the sorting nexin family.</text>
</comment>
<dbReference type="FunFam" id="3.30.1520.10:FF:000008">
    <property type="entry name" value="Sorting nexin-17 isoform1"/>
    <property type="match status" value="1"/>
</dbReference>
<dbReference type="AlphaFoldDB" id="A0A8J6F242"/>
<dbReference type="Pfam" id="PF00787">
    <property type="entry name" value="PX"/>
    <property type="match status" value="1"/>
</dbReference>
<keyword evidence="3" id="KW-0653">Protein transport</keyword>
<evidence type="ECO:0000259" key="6">
    <source>
        <dbReference type="PROSITE" id="PS50195"/>
    </source>
</evidence>
<evidence type="ECO:0000256" key="4">
    <source>
        <dbReference type="ARBA" id="ARBA00057444"/>
    </source>
</evidence>
<dbReference type="Pfam" id="PF18116">
    <property type="entry name" value="SNX17_FERM_C"/>
    <property type="match status" value="1"/>
</dbReference>
<comment type="function">
    <text evidence="4">May be involved in protein trafficking.</text>
</comment>
<dbReference type="SUPFAM" id="SSF64268">
    <property type="entry name" value="PX domain"/>
    <property type="match status" value="1"/>
</dbReference>
<reference evidence="7" key="1">
    <citation type="thesis" date="2020" institute="ProQuest LLC" country="789 East Eisenhower Parkway, Ann Arbor, MI, USA">
        <title>Comparative Genomics and Chromosome Evolution.</title>
        <authorList>
            <person name="Mudd A.B."/>
        </authorList>
    </citation>
    <scope>NUCLEOTIDE SEQUENCE</scope>
    <source>
        <strain evidence="7">HN-11 Male</strain>
        <tissue evidence="7">Kidney and liver</tissue>
    </source>
</reference>
<dbReference type="GO" id="GO:0032456">
    <property type="term" value="P:endocytic recycling"/>
    <property type="evidence" value="ECO:0007669"/>
    <property type="project" value="TreeGrafter"/>
</dbReference>
<evidence type="ECO:0000313" key="8">
    <source>
        <dbReference type="Proteomes" id="UP000770717"/>
    </source>
</evidence>
<gene>
    <name evidence="7" type="ORF">GDO78_012432</name>
</gene>
<evidence type="ECO:0000256" key="3">
    <source>
        <dbReference type="ARBA" id="ARBA00022927"/>
    </source>
</evidence>
<dbReference type="Gene3D" id="1.20.80.60">
    <property type="match status" value="1"/>
</dbReference>
<dbReference type="PROSITE" id="PS50195">
    <property type="entry name" value="PX"/>
    <property type="match status" value="1"/>
</dbReference>
<dbReference type="PANTHER" id="PTHR12431">
    <property type="entry name" value="SORTING NEXIN 17 AND 27"/>
    <property type="match status" value="1"/>
</dbReference>
<dbReference type="GO" id="GO:0005769">
    <property type="term" value="C:early endosome"/>
    <property type="evidence" value="ECO:0007669"/>
    <property type="project" value="TreeGrafter"/>
</dbReference>
<evidence type="ECO:0000256" key="1">
    <source>
        <dbReference type="ARBA" id="ARBA00010883"/>
    </source>
</evidence>
<comment type="caution">
    <text evidence="7">The sequence shown here is derived from an EMBL/GenBank/DDBJ whole genome shotgun (WGS) entry which is preliminary data.</text>
</comment>
<dbReference type="Gene3D" id="3.30.1520.10">
    <property type="entry name" value="Phox-like domain"/>
    <property type="match status" value="1"/>
</dbReference>
<feature type="domain" description="PX" evidence="6">
    <location>
        <begin position="1"/>
        <end position="107"/>
    </location>
</feature>
<dbReference type="Gene3D" id="2.30.29.30">
    <property type="entry name" value="Pleckstrin-homology domain (PH domain)/Phosphotyrosine-binding domain (PTB)"/>
    <property type="match status" value="1"/>
</dbReference>
<dbReference type="InterPro" id="IPR011993">
    <property type="entry name" value="PH-like_dom_sf"/>
</dbReference>
<name>A0A8J6F242_ELECQ</name>
<proteinExistence type="inferred from homology"/>
<dbReference type="EMBL" id="WNTK01000008">
    <property type="protein sequence ID" value="KAG9478769.1"/>
    <property type="molecule type" value="Genomic_DNA"/>
</dbReference>
<dbReference type="SMART" id="SM00312">
    <property type="entry name" value="PX"/>
    <property type="match status" value="1"/>
</dbReference>
<dbReference type="InterPro" id="IPR036871">
    <property type="entry name" value="PX_dom_sf"/>
</dbReference>
<dbReference type="PANTHER" id="PTHR12431:SF15">
    <property type="entry name" value="SORTING NEXIN-31"/>
    <property type="match status" value="1"/>
</dbReference>
<dbReference type="GO" id="GO:0035091">
    <property type="term" value="F:phosphatidylinositol binding"/>
    <property type="evidence" value="ECO:0007669"/>
    <property type="project" value="InterPro"/>
</dbReference>
<keyword evidence="8" id="KW-1185">Reference proteome</keyword>
<evidence type="ECO:0000256" key="5">
    <source>
        <dbReference type="ARBA" id="ARBA00071903"/>
    </source>
</evidence>
<evidence type="ECO:0000256" key="2">
    <source>
        <dbReference type="ARBA" id="ARBA00022448"/>
    </source>
</evidence>
<evidence type="ECO:0000313" key="7">
    <source>
        <dbReference type="EMBL" id="KAG9478769.1"/>
    </source>
</evidence>
<organism evidence="7 8">
    <name type="scientific">Eleutherodactylus coqui</name>
    <name type="common">Puerto Rican coqui</name>
    <dbReference type="NCBI Taxonomy" id="57060"/>
    <lineage>
        <taxon>Eukaryota</taxon>
        <taxon>Metazoa</taxon>
        <taxon>Chordata</taxon>
        <taxon>Craniata</taxon>
        <taxon>Vertebrata</taxon>
        <taxon>Euteleostomi</taxon>
        <taxon>Amphibia</taxon>
        <taxon>Batrachia</taxon>
        <taxon>Anura</taxon>
        <taxon>Neobatrachia</taxon>
        <taxon>Hyloidea</taxon>
        <taxon>Eleutherodactylidae</taxon>
        <taxon>Eleutherodactylinae</taxon>
        <taxon>Eleutherodactylus</taxon>
        <taxon>Eleutherodactylus</taxon>
    </lineage>
</organism>
<dbReference type="InterPro" id="IPR048763">
    <property type="entry name" value="SNX17-31_FERM_F1"/>
</dbReference>
<dbReference type="Gene3D" id="3.10.20.90">
    <property type="entry name" value="Phosphatidylinositol 3-kinase Catalytic Subunit, Chain A, domain 1"/>
    <property type="match status" value="1"/>
</dbReference>
<dbReference type="InterPro" id="IPR001683">
    <property type="entry name" value="PX_dom"/>
</dbReference>